<gene>
    <name evidence="2" type="ORF">A2725_03525</name>
</gene>
<dbReference type="EMBL" id="MFPS01000009">
    <property type="protein sequence ID" value="OGH58736.1"/>
    <property type="molecule type" value="Genomic_DNA"/>
</dbReference>
<evidence type="ECO:0000313" key="2">
    <source>
        <dbReference type="EMBL" id="OGH58736.1"/>
    </source>
</evidence>
<feature type="region of interest" description="Disordered" evidence="1">
    <location>
        <begin position="107"/>
        <end position="131"/>
    </location>
</feature>
<feature type="compositionally biased region" description="Polar residues" evidence="1">
    <location>
        <begin position="119"/>
        <end position="131"/>
    </location>
</feature>
<comment type="caution">
    <text evidence="2">The sequence shown here is derived from an EMBL/GenBank/DDBJ whole genome shotgun (WGS) entry which is preliminary data.</text>
</comment>
<protein>
    <submittedName>
        <fullName evidence="2">Uncharacterized protein</fullName>
    </submittedName>
</protein>
<sequence>MNTKNENETKWVHIIELFCWTGSKDSGRIFNKNNIVKIFQYARKDCAIQIKFTSGGVVKQRLKDLLNEQITRGWLLIPEEQFEVELQQDCDIYFLCTIHHKIRGQNQFPKSHQHHEARQQNYKNNINSWSL</sequence>
<reference evidence="2 3" key="1">
    <citation type="journal article" date="2016" name="Nat. Commun.">
        <title>Thousands of microbial genomes shed light on interconnected biogeochemical processes in an aquifer system.</title>
        <authorList>
            <person name="Anantharaman K."/>
            <person name="Brown C.T."/>
            <person name="Hug L.A."/>
            <person name="Sharon I."/>
            <person name="Castelle C.J."/>
            <person name="Probst A.J."/>
            <person name="Thomas B.C."/>
            <person name="Singh A."/>
            <person name="Wilkins M.J."/>
            <person name="Karaoz U."/>
            <person name="Brodie E.L."/>
            <person name="Williams K.H."/>
            <person name="Hubbard S.S."/>
            <person name="Banfield J.F."/>
        </authorList>
    </citation>
    <scope>NUCLEOTIDE SEQUENCE [LARGE SCALE GENOMIC DNA]</scope>
</reference>
<name>A0A1F6LHA9_9BACT</name>
<organism evidence="2 3">
    <name type="scientific">Candidatus Magasanikbacteria bacterium RIFCSPHIGHO2_01_FULL_33_34</name>
    <dbReference type="NCBI Taxonomy" id="1798671"/>
    <lineage>
        <taxon>Bacteria</taxon>
        <taxon>Candidatus Magasanikiibacteriota</taxon>
    </lineage>
</organism>
<evidence type="ECO:0000256" key="1">
    <source>
        <dbReference type="SAM" id="MobiDB-lite"/>
    </source>
</evidence>
<proteinExistence type="predicted"/>
<evidence type="ECO:0000313" key="3">
    <source>
        <dbReference type="Proteomes" id="UP000177067"/>
    </source>
</evidence>
<accession>A0A1F6LHA9</accession>
<dbReference type="AlphaFoldDB" id="A0A1F6LHA9"/>
<dbReference type="Proteomes" id="UP000177067">
    <property type="component" value="Unassembled WGS sequence"/>
</dbReference>